<feature type="transmembrane region" description="Helical" evidence="1">
    <location>
        <begin position="100"/>
        <end position="121"/>
    </location>
</feature>
<keyword evidence="1" id="KW-1133">Transmembrane helix</keyword>
<keyword evidence="1" id="KW-0472">Membrane</keyword>
<feature type="transmembrane region" description="Helical" evidence="1">
    <location>
        <begin position="69"/>
        <end position="88"/>
    </location>
</feature>
<feature type="transmembrane region" description="Helical" evidence="1">
    <location>
        <begin position="44"/>
        <end position="63"/>
    </location>
</feature>
<evidence type="ECO:0000313" key="3">
    <source>
        <dbReference type="Proteomes" id="UP000671852"/>
    </source>
</evidence>
<dbReference type="AlphaFoldDB" id="A0A975AYM5"/>
<reference evidence="2" key="1">
    <citation type="submission" date="2019-11" db="EMBL/GenBank/DDBJ databases">
        <authorList>
            <person name="Kojima H."/>
        </authorList>
    </citation>
    <scope>NUCLEOTIDE SEQUENCE</scope>
    <source>
        <strain evidence="2">H1576</strain>
    </source>
</reference>
<feature type="transmembrane region" description="Helical" evidence="1">
    <location>
        <begin position="6"/>
        <end position="23"/>
    </location>
</feature>
<dbReference type="EMBL" id="CP046072">
    <property type="protein sequence ID" value="QSZ40976.1"/>
    <property type="molecule type" value="Genomic_DNA"/>
</dbReference>
<name>A0A975AYM5_9BACT</name>
<dbReference type="RefSeq" id="WP_207562249.1">
    <property type="nucleotide sequence ID" value="NZ_CP046072.1"/>
</dbReference>
<evidence type="ECO:0000313" key="2">
    <source>
        <dbReference type="EMBL" id="QSZ40976.1"/>
    </source>
</evidence>
<dbReference type="KEGG" id="saqt:GJV85_02210"/>
<dbReference type="Proteomes" id="UP000671852">
    <property type="component" value="Chromosome"/>
</dbReference>
<keyword evidence="1" id="KW-0812">Transmembrane</keyword>
<keyword evidence="3" id="KW-1185">Reference proteome</keyword>
<sequence>MINELILNYLIIFVFLEIYEVWWQKANTVMGMLAKMYQHYSKNIFLFFIMHPTFYFAIFFMMMSDYNGYGITLFLIKTADMVLKLILIKQIFIDKEISKELTLAILAPLHPLLPYIGIGLYPPLIYMALM</sequence>
<reference evidence="2" key="2">
    <citation type="submission" date="2021-04" db="EMBL/GenBank/DDBJ databases">
        <title>Isolation and characterization of a novel species of the genus Sulfurimonas.</title>
        <authorList>
            <person name="Fukui M."/>
        </authorList>
    </citation>
    <scope>NUCLEOTIDE SEQUENCE</scope>
    <source>
        <strain evidence="2">H1576</strain>
    </source>
</reference>
<proteinExistence type="predicted"/>
<gene>
    <name evidence="2" type="ORF">GJV85_02210</name>
</gene>
<accession>A0A975AYM5</accession>
<organism evidence="2 3">
    <name type="scientific">Sulfurimonas aquatica</name>
    <dbReference type="NCBI Taxonomy" id="2672570"/>
    <lineage>
        <taxon>Bacteria</taxon>
        <taxon>Pseudomonadati</taxon>
        <taxon>Campylobacterota</taxon>
        <taxon>Epsilonproteobacteria</taxon>
        <taxon>Campylobacterales</taxon>
        <taxon>Sulfurimonadaceae</taxon>
        <taxon>Sulfurimonas</taxon>
    </lineage>
</organism>
<protein>
    <submittedName>
        <fullName evidence="2">Uncharacterized protein</fullName>
    </submittedName>
</protein>
<evidence type="ECO:0000256" key="1">
    <source>
        <dbReference type="SAM" id="Phobius"/>
    </source>
</evidence>